<keyword evidence="12" id="KW-1185">Reference proteome</keyword>
<dbReference type="Pfam" id="PF00771">
    <property type="entry name" value="FHIPEP"/>
    <property type="match status" value="1"/>
</dbReference>
<keyword evidence="6 9" id="KW-0812">Transmembrane</keyword>
<protein>
    <recommendedName>
        <fullName evidence="9">Flagellar biosynthesis protein FlhA</fullName>
    </recommendedName>
</protein>
<evidence type="ECO:0000256" key="1">
    <source>
        <dbReference type="ARBA" id="ARBA00004429"/>
    </source>
</evidence>
<keyword evidence="11" id="KW-0966">Cell projection</keyword>
<dbReference type="Gene3D" id="3.40.30.60">
    <property type="entry name" value="FHIPEP family, domain 1"/>
    <property type="match status" value="1"/>
</dbReference>
<evidence type="ECO:0000256" key="6">
    <source>
        <dbReference type="ARBA" id="ARBA00022692"/>
    </source>
</evidence>
<keyword evidence="7 9" id="KW-1133">Transmembrane helix</keyword>
<feature type="compositionally biased region" description="Basic and acidic residues" evidence="10">
    <location>
        <begin position="334"/>
        <end position="355"/>
    </location>
</feature>
<keyword evidence="4 9" id="KW-1003">Cell membrane</keyword>
<keyword evidence="11" id="KW-0969">Cilium</keyword>
<keyword evidence="9" id="KW-1005">Bacterial flagellum biogenesis</keyword>
<keyword evidence="9" id="KW-1006">Bacterial flagellum protein export</keyword>
<dbReference type="GO" id="GO:0009306">
    <property type="term" value="P:protein secretion"/>
    <property type="evidence" value="ECO:0007669"/>
    <property type="project" value="InterPro"/>
</dbReference>
<evidence type="ECO:0000313" key="11">
    <source>
        <dbReference type="EMBL" id="MBF8435702.1"/>
    </source>
</evidence>
<dbReference type="InterPro" id="IPR006301">
    <property type="entry name" value="FlhA"/>
</dbReference>
<proteinExistence type="inferred from homology"/>
<dbReference type="PANTHER" id="PTHR30161:SF1">
    <property type="entry name" value="FLAGELLAR BIOSYNTHESIS PROTEIN FLHA-RELATED"/>
    <property type="match status" value="1"/>
</dbReference>
<dbReference type="InterPro" id="IPR006302">
    <property type="entry name" value="T3SS_HrcV"/>
</dbReference>
<feature type="transmembrane region" description="Helical" evidence="9">
    <location>
        <begin position="281"/>
        <end position="301"/>
    </location>
</feature>
<evidence type="ECO:0000256" key="4">
    <source>
        <dbReference type="ARBA" id="ARBA00022475"/>
    </source>
</evidence>
<dbReference type="PROSITE" id="PS00994">
    <property type="entry name" value="FHIPEP"/>
    <property type="match status" value="1"/>
</dbReference>
<feature type="region of interest" description="Disordered" evidence="10">
    <location>
        <begin position="332"/>
        <end position="355"/>
    </location>
</feature>
<name>A0A931F972_9FIRM</name>
<accession>A0A931F972</accession>
<keyword evidence="3 9" id="KW-0813">Transport</keyword>
<dbReference type="PRINTS" id="PR00949">
    <property type="entry name" value="TYPE3IMAPROT"/>
</dbReference>
<evidence type="ECO:0000256" key="10">
    <source>
        <dbReference type="SAM" id="MobiDB-lite"/>
    </source>
</evidence>
<dbReference type="RefSeq" id="WP_270452361.1">
    <property type="nucleotide sequence ID" value="NZ_JADPIE010000001.1"/>
</dbReference>
<dbReference type="Gene3D" id="1.10.8.540">
    <property type="entry name" value="FHIPEP family, domain 3"/>
    <property type="match status" value="1"/>
</dbReference>
<feature type="transmembrane region" description="Helical" evidence="9">
    <location>
        <begin position="247"/>
        <end position="269"/>
    </location>
</feature>
<feature type="transmembrane region" description="Helical" evidence="9">
    <location>
        <begin position="205"/>
        <end position="227"/>
    </location>
</feature>
<evidence type="ECO:0000313" key="12">
    <source>
        <dbReference type="Proteomes" id="UP000621436"/>
    </source>
</evidence>
<dbReference type="InterPro" id="IPR042196">
    <property type="entry name" value="FHIPEP_4"/>
</dbReference>
<dbReference type="InterPro" id="IPR025505">
    <property type="entry name" value="FHIPEP_CS"/>
</dbReference>
<feature type="transmembrane region" description="Helical" evidence="9">
    <location>
        <begin position="21"/>
        <end position="41"/>
    </location>
</feature>
<evidence type="ECO:0000256" key="2">
    <source>
        <dbReference type="ARBA" id="ARBA00008835"/>
    </source>
</evidence>
<keyword evidence="9" id="KW-0653">Protein transport</keyword>
<evidence type="ECO:0000256" key="9">
    <source>
        <dbReference type="RuleBase" id="RU364093"/>
    </source>
</evidence>
<organism evidence="11 12">
    <name type="scientific">Halonatronomonas betaini</name>
    <dbReference type="NCBI Taxonomy" id="2778430"/>
    <lineage>
        <taxon>Bacteria</taxon>
        <taxon>Bacillati</taxon>
        <taxon>Bacillota</taxon>
        <taxon>Clostridia</taxon>
        <taxon>Halanaerobiales</taxon>
        <taxon>Halarsenatibacteraceae</taxon>
        <taxon>Halonatronomonas</taxon>
    </lineage>
</organism>
<dbReference type="InterPro" id="IPR001712">
    <property type="entry name" value="T3SS_FHIPEP"/>
</dbReference>
<dbReference type="InterPro" id="IPR042193">
    <property type="entry name" value="FHIPEP_3"/>
</dbReference>
<dbReference type="NCBIfam" id="TIGR01398">
    <property type="entry name" value="FlhA"/>
    <property type="match status" value="1"/>
</dbReference>
<dbReference type="GO" id="GO:0005886">
    <property type="term" value="C:plasma membrane"/>
    <property type="evidence" value="ECO:0007669"/>
    <property type="project" value="UniProtKB-SubCell"/>
</dbReference>
<feature type="transmembrane region" description="Helical" evidence="9">
    <location>
        <begin position="47"/>
        <end position="66"/>
    </location>
</feature>
<dbReference type="PANTHER" id="PTHR30161">
    <property type="entry name" value="FLAGELLAR EXPORT PROTEIN, MEMBRANE FLHA SUBUNIT-RELATED"/>
    <property type="match status" value="1"/>
</dbReference>
<dbReference type="GO" id="GO:0044780">
    <property type="term" value="P:bacterial-type flagellum assembly"/>
    <property type="evidence" value="ECO:0007669"/>
    <property type="project" value="InterPro"/>
</dbReference>
<comment type="function">
    <text evidence="9">Required for formation of the rod structure of the flagellar apparatus. Together with FliI and FliH, may constitute the export apparatus of flagellin.</text>
</comment>
<dbReference type="Gene3D" id="3.40.50.12790">
    <property type="entry name" value="FHIPEP family, domain 4"/>
    <property type="match status" value="1"/>
</dbReference>
<comment type="similarity">
    <text evidence="2 9">Belongs to the FHIPEP (flagella/HR/invasion proteins export pore) family.</text>
</comment>
<keyword evidence="8 9" id="KW-0472">Membrane</keyword>
<evidence type="ECO:0000256" key="8">
    <source>
        <dbReference type="ARBA" id="ARBA00023136"/>
    </source>
</evidence>
<keyword evidence="5" id="KW-0997">Cell inner membrane</keyword>
<dbReference type="AlphaFoldDB" id="A0A931F972"/>
<evidence type="ECO:0000256" key="3">
    <source>
        <dbReference type="ARBA" id="ARBA00022448"/>
    </source>
</evidence>
<gene>
    <name evidence="9 11" type="primary">flhA</name>
    <name evidence="11" type="ORF">I0Q91_01290</name>
</gene>
<dbReference type="NCBIfam" id="TIGR01399">
    <property type="entry name" value="hrcV"/>
    <property type="match status" value="1"/>
</dbReference>
<dbReference type="PIRSF" id="PIRSF005419">
    <property type="entry name" value="FlhA"/>
    <property type="match status" value="1"/>
</dbReference>
<dbReference type="EMBL" id="JADPIE010000001">
    <property type="protein sequence ID" value="MBF8435702.1"/>
    <property type="molecule type" value="Genomic_DNA"/>
</dbReference>
<evidence type="ECO:0000256" key="7">
    <source>
        <dbReference type="ARBA" id="ARBA00022989"/>
    </source>
</evidence>
<reference evidence="11" key="1">
    <citation type="submission" date="2020-11" db="EMBL/GenBank/DDBJ databases">
        <title>Halonatronomonas betainensis gen. nov., sp. nov. a novel haloalkaliphilic representative of the family Halanaerobiacae capable of betaine degradation.</title>
        <authorList>
            <person name="Boltyanskaya Y."/>
            <person name="Kevbrin V."/>
            <person name="Detkova E."/>
            <person name="Grouzdev D.S."/>
            <person name="Koziaeva V."/>
            <person name="Zhilina T."/>
        </authorList>
    </citation>
    <scope>NUCLEOTIDE SEQUENCE</scope>
    <source>
        <strain evidence="11">Z-7014</strain>
    </source>
</reference>
<comment type="subcellular location">
    <subcellularLocation>
        <location evidence="1">Cell inner membrane</location>
        <topology evidence="1">Multi-pass membrane protein</topology>
    </subcellularLocation>
    <subcellularLocation>
        <location evidence="9">Cell membrane</location>
        <topology evidence="9">Multi-pass membrane protein</topology>
    </subcellularLocation>
</comment>
<dbReference type="Proteomes" id="UP000621436">
    <property type="component" value="Unassembled WGS sequence"/>
</dbReference>
<evidence type="ECO:0000256" key="5">
    <source>
        <dbReference type="ARBA" id="ARBA00022519"/>
    </source>
</evidence>
<sequence length="698" mass="76834">MRAENTNTRASNTSNFINQNSDILFALVMVGIIVMFIIPLPPALIDILLAANITFAMVVILVSIYTTEPLQVSVFPSLLLFATLFRLGLNVSTTRLILGEAYAGEIIMSFGDFVVGGNYVVGLVIFIILVVIQYVVITKGAERVAEVAARFTLDAMPGKQMSIDADLNAGIITEDEARYERQKIRDEADFYGAMDGASKFVKGDAIAGIIITVINIIGGLVIGVLMQGMDIGEAAQVYTLLTVGDGLVSQIPALLISSATGMVVTRAASEGSMGQDMTRQLTAQAKPLWIAAGVLALLAFVPGLPTIPFLVLSILIGGIAFLLFSQADSVAGPGEKKEDGKLEEEQPEKRRPQREELSDLIKIDPMEVEVGYNLIPLVLPEQGGDFLDRVAMIRRQTAMELGIIVPPVRILDNLQLEPNTYRIKLKGVEISRYEILPDHFLAMDSGMVTEEIEGKETTEPAFGTPAIWINSNQKDEAEMANYTIVDPPSVMATHLTEIIKENAHELLGRQEVKELIDNIKNDYPAVVDELLPDLMTLGEIQKVLQNLLWEDIPINNLLTILETLADYAPRTKDTGLLTEYVRQALSRQITNQYIDQNDKLHAVTLDPELEDELNQALEQSEQGNYLALNPKRAQDLIENIADQIQTLLKRGLEPVLLTAPAIRRPLKEMTHRSLDKLNILSYNELQSDVNLQILGTVK</sequence>
<feature type="transmembrane region" description="Helical" evidence="9">
    <location>
        <begin position="118"/>
        <end position="137"/>
    </location>
</feature>
<keyword evidence="11" id="KW-0282">Flagellum</keyword>
<dbReference type="InterPro" id="IPR042194">
    <property type="entry name" value="FHIPEP_1"/>
</dbReference>
<feature type="transmembrane region" description="Helical" evidence="9">
    <location>
        <begin position="78"/>
        <end position="98"/>
    </location>
</feature>
<comment type="caution">
    <text evidence="11">The sequence shown here is derived from an EMBL/GenBank/DDBJ whole genome shotgun (WGS) entry which is preliminary data.</text>
</comment>